<organism evidence="4">
    <name type="scientific">Lotharella oceanica</name>
    <dbReference type="NCBI Taxonomy" id="641309"/>
    <lineage>
        <taxon>Eukaryota</taxon>
        <taxon>Sar</taxon>
        <taxon>Rhizaria</taxon>
        <taxon>Cercozoa</taxon>
        <taxon>Chlorarachniophyceae</taxon>
        <taxon>Lotharella</taxon>
    </lineage>
</organism>
<evidence type="ECO:0000256" key="1">
    <source>
        <dbReference type="SAM" id="Coils"/>
    </source>
</evidence>
<evidence type="ECO:0000313" key="4">
    <source>
        <dbReference type="EMBL" id="CAD9774130.1"/>
    </source>
</evidence>
<dbReference type="InterPro" id="IPR002035">
    <property type="entry name" value="VWF_A"/>
</dbReference>
<feature type="compositionally biased region" description="Low complexity" evidence="2">
    <location>
        <begin position="491"/>
        <end position="505"/>
    </location>
</feature>
<dbReference type="InterPro" id="IPR036465">
    <property type="entry name" value="vWFA_dom_sf"/>
</dbReference>
<evidence type="ECO:0000256" key="2">
    <source>
        <dbReference type="SAM" id="MobiDB-lite"/>
    </source>
</evidence>
<feature type="domain" description="VWFA" evidence="3">
    <location>
        <begin position="1"/>
        <end position="115"/>
    </location>
</feature>
<reference evidence="4" key="1">
    <citation type="submission" date="2021-01" db="EMBL/GenBank/DDBJ databases">
        <authorList>
            <person name="Corre E."/>
            <person name="Pelletier E."/>
            <person name="Niang G."/>
            <person name="Scheremetjew M."/>
            <person name="Finn R."/>
            <person name="Kale V."/>
            <person name="Holt S."/>
            <person name="Cochrane G."/>
            <person name="Meng A."/>
            <person name="Brown T."/>
            <person name="Cohen L."/>
        </authorList>
    </citation>
    <scope>NUCLEOTIDE SEQUENCE</scope>
    <source>
        <strain evidence="4">CCMP622</strain>
    </source>
</reference>
<keyword evidence="1" id="KW-0175">Coiled coil</keyword>
<proteinExistence type="predicted"/>
<sequence>MHAGMELGAKLLREEKEREAKSENQNAKPAIQRIFLFSDGQVNEGVQDENVLLKTVEGYVKAGITVNTFGIGKEFNEDLMTGLARAGKGNYSYLKNAKVIPGLVSKSIHRLFQTVGTEARLFVQGLSGAVVTRVFSGEEEGKQGSSSALVDGILIGDLHANNLRQVLLELEVTPKEDLDTCQVLKCELQYKTTSKVEGVSISDILKEASLPADVEKLVVDAKVPPGASVEEWEAISKNLQLKPGHWQRLKRAINSLRAAQASNSAAKAVKAKEDVKEVSITHNLDVGFTNDRKEAQAQVCDAVLCARAVQDVGAAESAVDEALERGEHKAATAAQKKSLEQLKATMEKLRDKSTAEAKFLQTCIKRGQELLDSLAKDERDARDLQLELRENQRDMRCMSLVRVQSRDDSDSEYSEGEGGGGPAFLVEEPRYSDDSGTEDDDSPRGRRPFPRPKSLERLPKSLDDVKSNNQPAPIRKNSLGSFTESKESGAKKTSAVGAGAAVAARGGDGKKRGCAIM</sequence>
<dbReference type="SUPFAM" id="SSF53300">
    <property type="entry name" value="vWA-like"/>
    <property type="match status" value="1"/>
</dbReference>
<name>A0A7S2TZ25_9EUKA</name>
<feature type="region of interest" description="Disordered" evidence="2">
    <location>
        <begin position="400"/>
        <end position="517"/>
    </location>
</feature>
<dbReference type="Gene3D" id="3.40.50.410">
    <property type="entry name" value="von Willebrand factor, type A domain"/>
    <property type="match status" value="1"/>
</dbReference>
<dbReference type="AlphaFoldDB" id="A0A7S2TZ25"/>
<feature type="compositionally biased region" description="Basic and acidic residues" evidence="2">
    <location>
        <begin position="453"/>
        <end position="466"/>
    </location>
</feature>
<evidence type="ECO:0000259" key="3">
    <source>
        <dbReference type="PROSITE" id="PS50234"/>
    </source>
</evidence>
<dbReference type="EMBL" id="HBHP01029381">
    <property type="protein sequence ID" value="CAD9774130.1"/>
    <property type="molecule type" value="Transcribed_RNA"/>
</dbReference>
<gene>
    <name evidence="4" type="ORF">LSP00402_LOCUS18122</name>
</gene>
<feature type="coiled-coil region" evidence="1">
    <location>
        <begin position="332"/>
        <end position="394"/>
    </location>
</feature>
<accession>A0A7S2TZ25</accession>
<protein>
    <recommendedName>
        <fullName evidence="3">VWFA domain-containing protein</fullName>
    </recommendedName>
</protein>
<dbReference type="PROSITE" id="PS50234">
    <property type="entry name" value="VWFA"/>
    <property type="match status" value="1"/>
</dbReference>